<keyword evidence="2" id="KW-1185">Reference proteome</keyword>
<keyword evidence="1" id="KW-0378">Hydrolase</keyword>
<dbReference type="InterPro" id="IPR050155">
    <property type="entry name" value="HAD-like_hydrolase_sf"/>
</dbReference>
<dbReference type="Proteomes" id="UP000809081">
    <property type="component" value="Unassembled WGS sequence"/>
</dbReference>
<dbReference type="RefSeq" id="WP_205016744.1">
    <property type="nucleotide sequence ID" value="NZ_JAFBEI010000010.1"/>
</dbReference>
<dbReference type="PANTHER" id="PTHR43434:SF20">
    <property type="entry name" value="5'-NUCLEOTIDASE"/>
    <property type="match status" value="1"/>
</dbReference>
<dbReference type="EC" id="3.1.3.18" evidence="1"/>
<dbReference type="InterPro" id="IPR041492">
    <property type="entry name" value="HAD_2"/>
</dbReference>
<dbReference type="SFLD" id="SFLDG01129">
    <property type="entry name" value="C1.5:_HAD__Beta-PGM__Phosphata"/>
    <property type="match status" value="1"/>
</dbReference>
<reference evidence="1 2" key="1">
    <citation type="submission" date="2021-01" db="EMBL/GenBank/DDBJ databases">
        <title>Genomic Encyclopedia of Type Strains, Phase IV (KMG-IV): sequencing the most valuable type-strain genomes for metagenomic binning, comparative biology and taxonomic classification.</title>
        <authorList>
            <person name="Goeker M."/>
        </authorList>
    </citation>
    <scope>NUCLEOTIDE SEQUENCE [LARGE SCALE GENOMIC DNA]</scope>
    <source>
        <strain evidence="1 2">DSM 27513</strain>
    </source>
</reference>
<name>A0ABS2PK73_9STRE</name>
<organism evidence="1 2">
    <name type="scientific">Streptococcus saliviloxodontae</name>
    <dbReference type="NCBI Taxonomy" id="1349416"/>
    <lineage>
        <taxon>Bacteria</taxon>
        <taxon>Bacillati</taxon>
        <taxon>Bacillota</taxon>
        <taxon>Bacilli</taxon>
        <taxon>Lactobacillales</taxon>
        <taxon>Streptococcaceae</taxon>
        <taxon>Streptococcus</taxon>
    </lineage>
</organism>
<dbReference type="SFLD" id="SFLDG01135">
    <property type="entry name" value="C1.5.6:_HAD__Beta-PGM__Phospha"/>
    <property type="match status" value="1"/>
</dbReference>
<dbReference type="Gene3D" id="1.10.150.240">
    <property type="entry name" value="Putative phosphatase, domain 2"/>
    <property type="match status" value="1"/>
</dbReference>
<dbReference type="Pfam" id="PF13419">
    <property type="entry name" value="HAD_2"/>
    <property type="match status" value="1"/>
</dbReference>
<dbReference type="GO" id="GO:0008967">
    <property type="term" value="F:phosphoglycolate phosphatase activity"/>
    <property type="evidence" value="ECO:0007669"/>
    <property type="project" value="UniProtKB-EC"/>
</dbReference>
<gene>
    <name evidence="1" type="ORF">JOC31_000641</name>
</gene>
<proteinExistence type="predicted"/>
<comment type="caution">
    <text evidence="1">The sequence shown here is derived from an EMBL/GenBank/DDBJ whole genome shotgun (WGS) entry which is preliminary data.</text>
</comment>
<evidence type="ECO:0000313" key="1">
    <source>
        <dbReference type="EMBL" id="MBM7635827.1"/>
    </source>
</evidence>
<evidence type="ECO:0000313" key="2">
    <source>
        <dbReference type="Proteomes" id="UP000809081"/>
    </source>
</evidence>
<dbReference type="InterPro" id="IPR023198">
    <property type="entry name" value="PGP-like_dom2"/>
</dbReference>
<protein>
    <submittedName>
        <fullName evidence="1">Phosphoglycolate phosphatase</fullName>
        <ecNumber evidence="1">3.1.3.18</ecNumber>
    </submittedName>
</protein>
<accession>A0ABS2PK73</accession>
<dbReference type="SUPFAM" id="SSF56784">
    <property type="entry name" value="HAD-like"/>
    <property type="match status" value="1"/>
</dbReference>
<dbReference type="Gene3D" id="3.40.50.1000">
    <property type="entry name" value="HAD superfamily/HAD-like"/>
    <property type="match status" value="1"/>
</dbReference>
<dbReference type="EMBL" id="JAFBEI010000010">
    <property type="protein sequence ID" value="MBM7635827.1"/>
    <property type="molecule type" value="Genomic_DNA"/>
</dbReference>
<dbReference type="InterPro" id="IPR036412">
    <property type="entry name" value="HAD-like_sf"/>
</dbReference>
<dbReference type="InterPro" id="IPR023214">
    <property type="entry name" value="HAD_sf"/>
</dbReference>
<dbReference type="PANTHER" id="PTHR43434">
    <property type="entry name" value="PHOSPHOGLYCOLATE PHOSPHATASE"/>
    <property type="match status" value="1"/>
</dbReference>
<dbReference type="SFLD" id="SFLDS00003">
    <property type="entry name" value="Haloacid_Dehalogenase"/>
    <property type="match status" value="1"/>
</dbReference>
<sequence length="210" mass="23792">MAILFDLDGTLVDSSLGIMSAFSYCFETLNLPIPSDSQLREFIGPPLETTFAAYFEKDDDINKAISLFREYYDTKGVYQSTLYSDVKETLDFLRAHHIPLFITTSKNEPMAYRMLEYLEINHYFTAIYGALPNRYRKSDVIAACLAEHKLATENTVILGDTIFDIFGGKDNSIKTIAASWGFGDRKTLEDSQPDDIIDSIESLKKVVDFN</sequence>